<dbReference type="STRING" id="596324.TREVI0001_0857"/>
<dbReference type="OrthoDB" id="358525at2"/>
<organism evidence="1 2">
    <name type="scientific">Treponema vincentii ATCC 35580</name>
    <dbReference type="NCBI Taxonomy" id="596324"/>
    <lineage>
        <taxon>Bacteria</taxon>
        <taxon>Pseudomonadati</taxon>
        <taxon>Spirochaetota</taxon>
        <taxon>Spirochaetia</taxon>
        <taxon>Spirochaetales</taxon>
        <taxon>Treponemataceae</taxon>
        <taxon>Treponema</taxon>
    </lineage>
</organism>
<dbReference type="AlphaFoldDB" id="C8PRG6"/>
<reference evidence="1 2" key="1">
    <citation type="submission" date="2009-07" db="EMBL/GenBank/DDBJ databases">
        <authorList>
            <person name="Madupu R."/>
            <person name="Sebastian Y."/>
            <person name="Durkin A.S."/>
            <person name="Torralba M."/>
            <person name="Methe B."/>
            <person name="Sutton G.G."/>
            <person name="Strausberg R.L."/>
            <person name="Nelson K.E."/>
        </authorList>
    </citation>
    <scope>NUCLEOTIDE SEQUENCE [LARGE SCALE GENOMIC DNA]</scope>
    <source>
        <strain evidence="1 2">ATCC 35580</strain>
    </source>
</reference>
<evidence type="ECO:0000313" key="1">
    <source>
        <dbReference type="EMBL" id="EEV20091.1"/>
    </source>
</evidence>
<dbReference type="eggNOG" id="COG1073">
    <property type="taxonomic scope" value="Bacteria"/>
</dbReference>
<evidence type="ECO:0008006" key="3">
    <source>
        <dbReference type="Google" id="ProtNLM"/>
    </source>
</evidence>
<name>C8PRG6_9SPIR</name>
<sequence length="201" mass="23669">MKNAVVYIHGKDGSADGALYYKKFFNDDYELLGFNYKSELPWQADEEFQNYFDSIIPNYNEILLIANNIGAYFSMLSLSEKPIKKALFVSPIVDMENIILHMMKRARISEEKLRLKKIINIPFGEPLSWEYLSFVRKNPIAWNIPTGILYGKKDDMTSLETMTNFANKIHADLTVFDNGEHWFHTEEQINFLDTWFRRFIQ</sequence>
<protein>
    <recommendedName>
        <fullName evidence="3">Hydrolase</fullName>
    </recommendedName>
</protein>
<accession>C8PRG6</accession>
<dbReference type="Gene3D" id="3.40.50.1820">
    <property type="entry name" value="alpha/beta hydrolase"/>
    <property type="match status" value="1"/>
</dbReference>
<dbReference type="SUPFAM" id="SSF53474">
    <property type="entry name" value="alpha/beta-Hydrolases"/>
    <property type="match status" value="1"/>
</dbReference>
<evidence type="ECO:0000313" key="2">
    <source>
        <dbReference type="Proteomes" id="UP000004509"/>
    </source>
</evidence>
<dbReference type="Proteomes" id="UP000004509">
    <property type="component" value="Unassembled WGS sequence"/>
</dbReference>
<comment type="caution">
    <text evidence="1">The sequence shown here is derived from an EMBL/GenBank/DDBJ whole genome shotgun (WGS) entry which is preliminary data.</text>
</comment>
<dbReference type="EMBL" id="ACYH01000041">
    <property type="protein sequence ID" value="EEV20091.1"/>
    <property type="molecule type" value="Genomic_DNA"/>
</dbReference>
<dbReference type="InterPro" id="IPR029058">
    <property type="entry name" value="AB_hydrolase_fold"/>
</dbReference>
<gene>
    <name evidence="1" type="ORF">TREVI0001_0857</name>
</gene>
<dbReference type="RefSeq" id="WP_006189129.1">
    <property type="nucleotide sequence ID" value="NZ_ACYH01000041.1"/>
</dbReference>
<proteinExistence type="predicted"/>